<evidence type="ECO:0000313" key="4">
    <source>
        <dbReference type="Proteomes" id="UP000800040"/>
    </source>
</evidence>
<feature type="compositionally biased region" description="Polar residues" evidence="1">
    <location>
        <begin position="189"/>
        <end position="204"/>
    </location>
</feature>
<feature type="compositionally biased region" description="Basic and acidic residues" evidence="1">
    <location>
        <begin position="205"/>
        <end position="216"/>
    </location>
</feature>
<evidence type="ECO:0000313" key="3">
    <source>
        <dbReference type="EMBL" id="KAF1829881.1"/>
    </source>
</evidence>
<dbReference type="EMBL" id="ML975420">
    <property type="protein sequence ID" value="KAF1829881.1"/>
    <property type="molecule type" value="Genomic_DNA"/>
</dbReference>
<gene>
    <name evidence="3" type="ORF">BDW02DRAFT_573579</name>
</gene>
<dbReference type="AlphaFoldDB" id="A0A6A5JZT9"/>
<feature type="transmembrane region" description="Helical" evidence="2">
    <location>
        <begin position="68"/>
        <end position="91"/>
    </location>
</feature>
<feature type="region of interest" description="Disordered" evidence="1">
    <location>
        <begin position="102"/>
        <end position="224"/>
    </location>
</feature>
<feature type="compositionally biased region" description="Polar residues" evidence="1">
    <location>
        <begin position="33"/>
        <end position="62"/>
    </location>
</feature>
<organism evidence="3 4">
    <name type="scientific">Decorospora gaudefroyi</name>
    <dbReference type="NCBI Taxonomy" id="184978"/>
    <lineage>
        <taxon>Eukaryota</taxon>
        <taxon>Fungi</taxon>
        <taxon>Dikarya</taxon>
        <taxon>Ascomycota</taxon>
        <taxon>Pezizomycotina</taxon>
        <taxon>Dothideomycetes</taxon>
        <taxon>Pleosporomycetidae</taxon>
        <taxon>Pleosporales</taxon>
        <taxon>Pleosporineae</taxon>
        <taxon>Pleosporaceae</taxon>
        <taxon>Decorospora</taxon>
    </lineage>
</organism>
<keyword evidence="2" id="KW-0812">Transmembrane</keyword>
<keyword evidence="2" id="KW-1133">Transmembrane helix</keyword>
<sequence length="224" mass="24057">MHIRSNQYCTPIHNFSHSQSAANSYKQSIHPINPNTISTSPPRVPPSSNQASTSTMTDPSDKTISTNAVYTILGLFILGFVMVCVLPEPGIRFFDWIRKRMRPQQRSQQSSQQTPQDPPASRHSQDPPQNPLATQNSPNTPVVSVPTAPAPAHTRSPPHTYRHLPSSTPGPAPGVPLPPTPPGARNLRGQHSGSGTAGQHSSPPSKEEGGEAKLARSEGGVLRK</sequence>
<keyword evidence="2" id="KW-0472">Membrane</keyword>
<feature type="region of interest" description="Disordered" evidence="1">
    <location>
        <begin position="20"/>
        <end position="62"/>
    </location>
</feature>
<feature type="compositionally biased region" description="Low complexity" evidence="1">
    <location>
        <begin position="104"/>
        <end position="121"/>
    </location>
</feature>
<evidence type="ECO:0008006" key="5">
    <source>
        <dbReference type="Google" id="ProtNLM"/>
    </source>
</evidence>
<reference evidence="3" key="1">
    <citation type="submission" date="2020-01" db="EMBL/GenBank/DDBJ databases">
        <authorList>
            <consortium name="DOE Joint Genome Institute"/>
            <person name="Haridas S."/>
            <person name="Albert R."/>
            <person name="Binder M."/>
            <person name="Bloem J."/>
            <person name="Labutti K."/>
            <person name="Salamov A."/>
            <person name="Andreopoulos B."/>
            <person name="Baker S.E."/>
            <person name="Barry K."/>
            <person name="Bills G."/>
            <person name="Bluhm B.H."/>
            <person name="Cannon C."/>
            <person name="Castanera R."/>
            <person name="Culley D.E."/>
            <person name="Daum C."/>
            <person name="Ezra D."/>
            <person name="Gonzalez J.B."/>
            <person name="Henrissat B."/>
            <person name="Kuo A."/>
            <person name="Liang C."/>
            <person name="Lipzen A."/>
            <person name="Lutzoni F."/>
            <person name="Magnuson J."/>
            <person name="Mondo S."/>
            <person name="Nolan M."/>
            <person name="Ohm R."/>
            <person name="Pangilinan J."/>
            <person name="Park H.-J."/>
            <person name="Ramirez L."/>
            <person name="Alfaro M."/>
            <person name="Sun H."/>
            <person name="Tritt A."/>
            <person name="Yoshinaga Y."/>
            <person name="Zwiers L.-H."/>
            <person name="Turgeon B.G."/>
            <person name="Goodwin S.B."/>
            <person name="Spatafora J.W."/>
            <person name="Crous P.W."/>
            <person name="Grigoriev I.V."/>
        </authorList>
    </citation>
    <scope>NUCLEOTIDE SEQUENCE</scope>
    <source>
        <strain evidence="3">P77</strain>
    </source>
</reference>
<dbReference type="Proteomes" id="UP000800040">
    <property type="component" value="Unassembled WGS sequence"/>
</dbReference>
<evidence type="ECO:0000256" key="1">
    <source>
        <dbReference type="SAM" id="MobiDB-lite"/>
    </source>
</evidence>
<evidence type="ECO:0000256" key="2">
    <source>
        <dbReference type="SAM" id="Phobius"/>
    </source>
</evidence>
<keyword evidence="4" id="KW-1185">Reference proteome</keyword>
<proteinExistence type="predicted"/>
<protein>
    <recommendedName>
        <fullName evidence="5">Transmembrane protein</fullName>
    </recommendedName>
</protein>
<accession>A0A6A5JZT9</accession>
<feature type="compositionally biased region" description="Low complexity" evidence="1">
    <location>
        <begin position="136"/>
        <end position="152"/>
    </location>
</feature>
<feature type="compositionally biased region" description="Pro residues" evidence="1">
    <location>
        <begin position="168"/>
        <end position="182"/>
    </location>
</feature>
<name>A0A6A5JZT9_9PLEO</name>